<name>A0A8J5IWK2_9STRA</name>
<evidence type="ECO:0000313" key="1">
    <source>
        <dbReference type="EMBL" id="KAG6951210.1"/>
    </source>
</evidence>
<protein>
    <submittedName>
        <fullName evidence="1">Uncharacterized protein</fullName>
    </submittedName>
</protein>
<evidence type="ECO:0000313" key="2">
    <source>
        <dbReference type="Proteomes" id="UP000709295"/>
    </source>
</evidence>
<dbReference type="EMBL" id="JAENGY010001223">
    <property type="protein sequence ID" value="KAG6951210.1"/>
    <property type="molecule type" value="Genomic_DNA"/>
</dbReference>
<comment type="caution">
    <text evidence="1">The sequence shown here is derived from an EMBL/GenBank/DDBJ whole genome shotgun (WGS) entry which is preliminary data.</text>
</comment>
<sequence length="205" mass="23341">MSKTAQISANRNVDVQIKEYTSMSDQIALNELAMNDALAYVKMNEDVDKALHLSQIKELSTVINQEKVRRDATIAAIIADEWEGRQQELEQLLDECVDTSVPSSSHGELSMIYKTLALNMEEIQGLQVKLTTGNHMKWLGPNATDKDIQFEKLQELSYKLETALTERTRLTEQLKIGCLNLLRSNEGIRMQTAELLEEIDQVWEK</sequence>
<gene>
    <name evidence="1" type="ORF">JG688_00013820</name>
</gene>
<proteinExistence type="predicted"/>
<keyword evidence="2" id="KW-1185">Reference proteome</keyword>
<accession>A0A8J5IWK2</accession>
<reference evidence="1" key="1">
    <citation type="submission" date="2021-01" db="EMBL/GenBank/DDBJ databases">
        <title>Phytophthora aleatoria, a newly-described species from Pinus radiata is distinct from Phytophthora cactorum isolates based on comparative genomics.</title>
        <authorList>
            <person name="Mcdougal R."/>
            <person name="Panda P."/>
            <person name="Williams N."/>
            <person name="Studholme D.J."/>
        </authorList>
    </citation>
    <scope>NUCLEOTIDE SEQUENCE</scope>
    <source>
        <strain evidence="1">NZFS 4037</strain>
    </source>
</reference>
<organism evidence="1 2">
    <name type="scientific">Phytophthora aleatoria</name>
    <dbReference type="NCBI Taxonomy" id="2496075"/>
    <lineage>
        <taxon>Eukaryota</taxon>
        <taxon>Sar</taxon>
        <taxon>Stramenopiles</taxon>
        <taxon>Oomycota</taxon>
        <taxon>Peronosporomycetes</taxon>
        <taxon>Peronosporales</taxon>
        <taxon>Peronosporaceae</taxon>
        <taxon>Phytophthora</taxon>
    </lineage>
</organism>
<dbReference type="Proteomes" id="UP000709295">
    <property type="component" value="Unassembled WGS sequence"/>
</dbReference>
<dbReference type="AlphaFoldDB" id="A0A8J5IWK2"/>